<evidence type="ECO:0000256" key="9">
    <source>
        <dbReference type="ARBA" id="ARBA00023075"/>
    </source>
</evidence>
<evidence type="ECO:0000256" key="7">
    <source>
        <dbReference type="ARBA" id="ARBA00022792"/>
    </source>
</evidence>
<protein>
    <recommendedName>
        <fullName evidence="4 13">NADH-ubiquinone oxidoreductase chain 1</fullName>
        <ecNumber evidence="13">7.1.1.2</ecNumber>
    </recommendedName>
</protein>
<dbReference type="GO" id="GO:0008137">
    <property type="term" value="F:NADH dehydrogenase (ubiquinone) activity"/>
    <property type="evidence" value="ECO:0007669"/>
    <property type="project" value="UniProtKB-EC"/>
</dbReference>
<dbReference type="PROSITE" id="PS00668">
    <property type="entry name" value="COMPLEX1_ND1_2"/>
    <property type="match status" value="1"/>
</dbReference>
<evidence type="ECO:0000256" key="8">
    <source>
        <dbReference type="ARBA" id="ARBA00022989"/>
    </source>
</evidence>
<reference evidence="15" key="1">
    <citation type="journal article" date="2018" name="Mol. Phylogenet. Evol.">
        <title>Mitochondrial phylogenomics of the Hymenoptera.</title>
        <authorList>
            <person name="Tang P."/>
            <person name="Zhu J.C."/>
            <person name="Zheng B.Y."/>
            <person name="Wei S.J."/>
            <person name="Sharkey M."/>
            <person name="Chen X.X."/>
            <person name="Vogler A.P."/>
        </authorList>
    </citation>
    <scope>NUCLEOTIDE SEQUENCE</scope>
</reference>
<dbReference type="GO" id="GO:0003954">
    <property type="term" value="F:NADH dehydrogenase activity"/>
    <property type="evidence" value="ECO:0007669"/>
    <property type="project" value="TreeGrafter"/>
</dbReference>
<dbReference type="Pfam" id="PF00146">
    <property type="entry name" value="NADHdh"/>
    <property type="match status" value="1"/>
</dbReference>
<keyword evidence="10 13" id="KW-0496">Mitochondrion</keyword>
<organism evidence="15">
    <name type="scientific">Habroteleia persimilis</name>
    <dbReference type="NCBI Taxonomy" id="2496286"/>
    <lineage>
        <taxon>Eukaryota</taxon>
        <taxon>Metazoa</taxon>
        <taxon>Ecdysozoa</taxon>
        <taxon>Arthropoda</taxon>
        <taxon>Hexapoda</taxon>
        <taxon>Insecta</taxon>
        <taxon>Pterygota</taxon>
        <taxon>Neoptera</taxon>
        <taxon>Endopterygota</taxon>
        <taxon>Hymenoptera</taxon>
        <taxon>Apocrita</taxon>
        <taxon>Proctotrupomorpha</taxon>
        <taxon>Platygastroidea</taxon>
        <taxon>Scelionidae</taxon>
        <taxon>Scelioninae</taxon>
        <taxon>Habroteleia</taxon>
    </lineage>
</organism>
<evidence type="ECO:0000256" key="4">
    <source>
        <dbReference type="ARBA" id="ARBA00021009"/>
    </source>
</evidence>
<proteinExistence type="inferred from homology"/>
<dbReference type="AlphaFoldDB" id="A0A3S8V185"/>
<evidence type="ECO:0000256" key="13">
    <source>
        <dbReference type="RuleBase" id="RU000473"/>
    </source>
</evidence>
<keyword evidence="5" id="KW-0813">Transport</keyword>
<evidence type="ECO:0000256" key="2">
    <source>
        <dbReference type="ARBA" id="ARBA00004448"/>
    </source>
</evidence>
<feature type="transmembrane region" description="Helical" evidence="14">
    <location>
        <begin position="104"/>
        <end position="124"/>
    </location>
</feature>
<dbReference type="EMBL" id="MG923508">
    <property type="protein sequence ID" value="AZL93411.1"/>
    <property type="molecule type" value="Genomic_DNA"/>
</dbReference>
<accession>A0A3S8V185</accession>
<keyword evidence="6 12" id="KW-0812">Transmembrane</keyword>
<evidence type="ECO:0000256" key="14">
    <source>
        <dbReference type="SAM" id="Phobius"/>
    </source>
</evidence>
<comment type="similarity">
    <text evidence="3 12">Belongs to the complex I subunit 1 family.</text>
</comment>
<evidence type="ECO:0000256" key="3">
    <source>
        <dbReference type="ARBA" id="ARBA00010535"/>
    </source>
</evidence>
<evidence type="ECO:0000256" key="10">
    <source>
        <dbReference type="ARBA" id="ARBA00023128"/>
    </source>
</evidence>
<evidence type="ECO:0000256" key="1">
    <source>
        <dbReference type="ARBA" id="ARBA00003257"/>
    </source>
</evidence>
<evidence type="ECO:0000256" key="11">
    <source>
        <dbReference type="ARBA" id="ARBA00023136"/>
    </source>
</evidence>
<keyword evidence="9 13" id="KW-0830">Ubiquinone</keyword>
<dbReference type="PANTHER" id="PTHR11432">
    <property type="entry name" value="NADH DEHYDROGENASE SUBUNIT 1"/>
    <property type="match status" value="1"/>
</dbReference>
<name>A0A3S8V185_9HYME</name>
<feature type="transmembrane region" description="Helical" evidence="14">
    <location>
        <begin position="281"/>
        <end position="307"/>
    </location>
</feature>
<dbReference type="PANTHER" id="PTHR11432:SF3">
    <property type="entry name" value="NADH-UBIQUINONE OXIDOREDUCTASE CHAIN 1"/>
    <property type="match status" value="1"/>
</dbReference>
<feature type="transmembrane region" description="Helical" evidence="14">
    <location>
        <begin position="6"/>
        <end position="27"/>
    </location>
</feature>
<comment type="catalytic activity">
    <reaction evidence="13">
        <text>a ubiquinone + NADH + 5 H(+)(in) = a ubiquinol + NAD(+) + 4 H(+)(out)</text>
        <dbReference type="Rhea" id="RHEA:29091"/>
        <dbReference type="Rhea" id="RHEA-COMP:9565"/>
        <dbReference type="Rhea" id="RHEA-COMP:9566"/>
        <dbReference type="ChEBI" id="CHEBI:15378"/>
        <dbReference type="ChEBI" id="CHEBI:16389"/>
        <dbReference type="ChEBI" id="CHEBI:17976"/>
        <dbReference type="ChEBI" id="CHEBI:57540"/>
        <dbReference type="ChEBI" id="CHEBI:57945"/>
        <dbReference type="EC" id="7.1.1.2"/>
    </reaction>
</comment>
<evidence type="ECO:0000256" key="12">
    <source>
        <dbReference type="RuleBase" id="RU000471"/>
    </source>
</evidence>
<dbReference type="InterPro" id="IPR001694">
    <property type="entry name" value="NADH_UbQ_OxRdtase_su1/FPO"/>
</dbReference>
<gene>
    <name evidence="15" type="primary">nad1</name>
</gene>
<dbReference type="EC" id="7.1.1.2" evidence="13"/>
<comment type="subcellular location">
    <subcellularLocation>
        <location evidence="2 12">Mitochondrion inner membrane</location>
        <topology evidence="2 12">Multi-pass membrane protein</topology>
    </subcellularLocation>
</comment>
<feature type="transmembrane region" description="Helical" evidence="14">
    <location>
        <begin position="175"/>
        <end position="195"/>
    </location>
</feature>
<geneLocation type="mitochondrion" evidence="15"/>
<dbReference type="GO" id="GO:0009060">
    <property type="term" value="P:aerobic respiration"/>
    <property type="evidence" value="ECO:0007669"/>
    <property type="project" value="TreeGrafter"/>
</dbReference>
<keyword evidence="11 14" id="KW-0472">Membrane</keyword>
<feature type="transmembrane region" description="Helical" evidence="14">
    <location>
        <begin position="216"/>
        <end position="242"/>
    </location>
</feature>
<keyword evidence="7" id="KW-0999">Mitochondrion inner membrane</keyword>
<evidence type="ECO:0000313" key="15">
    <source>
        <dbReference type="EMBL" id="AZL93411.1"/>
    </source>
</evidence>
<feature type="transmembrane region" description="Helical" evidence="14">
    <location>
        <begin position="145"/>
        <end position="169"/>
    </location>
</feature>
<sequence length="308" mass="37170">MYNILMFLNYIILIIFILISVSFFTLFERKILSYIQFRKGPNKVGFIGILQAISDGVKLFSNEFMFLYQINMFMYLLSPIFMFLISLLLWMIYPFMNLMMMKNFMLFMFCLLMLNVYPMMFAGYSSNSIYSMLGSLRSISQTISYEVSFIFLVFSMLILLESLSINMFIYYKNLFILFMFPLSMMLYISILAELNRTPFDFSEGESELISGYNIEYMSSGFALIFLGEYLNIMFLMLMFTIMNFYLNFIYMYIIWMYFLFMVIMIRSLLPRLRYDKLMILIWLNYLPISLNYLMYIMIMKFMFMIILF</sequence>
<feature type="transmembrane region" description="Helical" evidence="14">
    <location>
        <begin position="72"/>
        <end position="92"/>
    </location>
</feature>
<evidence type="ECO:0000256" key="5">
    <source>
        <dbReference type="ARBA" id="ARBA00022448"/>
    </source>
</evidence>
<keyword evidence="8 14" id="KW-1133">Transmembrane helix</keyword>
<feature type="transmembrane region" description="Helical" evidence="14">
    <location>
        <begin position="248"/>
        <end position="269"/>
    </location>
</feature>
<comment type="function">
    <text evidence="1">Core subunit of the mitochondrial membrane respiratory chain NADH dehydrogenase (Complex I) that is believed to belong to the minimal assembly required for catalysis. Complex I functions in the transfer of electrons from NADH to the respiratory chain. The immediate electron acceptor for the enzyme is believed to be ubiquinone.</text>
</comment>
<keyword evidence="12" id="KW-0520">NAD</keyword>
<dbReference type="InterPro" id="IPR018086">
    <property type="entry name" value="NADH_UbQ_OxRdtase_su1_CS"/>
</dbReference>
<dbReference type="GO" id="GO:0005743">
    <property type="term" value="C:mitochondrial inner membrane"/>
    <property type="evidence" value="ECO:0007669"/>
    <property type="project" value="UniProtKB-SubCell"/>
</dbReference>
<evidence type="ECO:0000256" key="6">
    <source>
        <dbReference type="ARBA" id="ARBA00022692"/>
    </source>
</evidence>